<accession>A0A251X160</accession>
<name>A0A251X160_9RHOB</name>
<proteinExistence type="predicted"/>
<gene>
    <name evidence="1" type="ORF">BVC71_02015</name>
</gene>
<sequence>MKETLNAILRELGHPARGRRDEDYLSDLVINYLRECGVAAVHLDEVQDSGRYKTKDSVDPFLKIFRNMLQHKEWPVCLIMTATPEDRELLNRDKTLLRRLRPMEMRPMTFKDDGKALRETLGKLFEDADLTDPGMLSMDEFVGILIHASAGRFGVAVEMSIEAIGECLAEGEKEIGRGILQMPTKCGWIATKSSIHLSRKIGSSSTP</sequence>
<dbReference type="EMBL" id="MSPP01000001">
    <property type="protein sequence ID" value="OUD10311.1"/>
    <property type="molecule type" value="Genomic_DNA"/>
</dbReference>
<dbReference type="Pfam" id="PF05621">
    <property type="entry name" value="TniB"/>
    <property type="match status" value="1"/>
</dbReference>
<evidence type="ECO:0000313" key="2">
    <source>
        <dbReference type="Proteomes" id="UP000194664"/>
    </source>
</evidence>
<keyword evidence="2" id="KW-1185">Reference proteome</keyword>
<dbReference type="Proteomes" id="UP000194664">
    <property type="component" value="Unassembled WGS sequence"/>
</dbReference>
<dbReference type="InterPro" id="IPR008868">
    <property type="entry name" value="TniB"/>
</dbReference>
<comment type="caution">
    <text evidence="1">The sequence shown here is derived from an EMBL/GenBank/DDBJ whole genome shotgun (WGS) entry which is preliminary data.</text>
</comment>
<evidence type="ECO:0000313" key="1">
    <source>
        <dbReference type="EMBL" id="OUD10311.1"/>
    </source>
</evidence>
<organism evidence="1 2">
    <name type="scientific">Marivivens niveibacter</name>
    <dbReference type="NCBI Taxonomy" id="1930667"/>
    <lineage>
        <taxon>Bacteria</taxon>
        <taxon>Pseudomonadati</taxon>
        <taxon>Pseudomonadota</taxon>
        <taxon>Alphaproteobacteria</taxon>
        <taxon>Rhodobacterales</taxon>
        <taxon>Paracoccaceae</taxon>
        <taxon>Marivivens group</taxon>
        <taxon>Marivivens</taxon>
    </lineage>
</organism>
<reference evidence="1 2" key="1">
    <citation type="submission" date="2016-12" db="EMBL/GenBank/DDBJ databases">
        <title>The draft genome sequence of HSLHS2.</title>
        <authorList>
            <person name="Hu D."/>
            <person name="Wang L."/>
            <person name="Shao Z."/>
        </authorList>
    </citation>
    <scope>NUCLEOTIDE SEQUENCE [LARGE SCALE GENOMIC DNA]</scope>
    <source>
        <strain evidence="1">MCCC 1A06712</strain>
    </source>
</reference>
<dbReference type="AlphaFoldDB" id="A0A251X160"/>
<protein>
    <submittedName>
        <fullName evidence="1">Uncharacterized protein</fullName>
    </submittedName>
</protein>